<dbReference type="RefSeq" id="WP_260749079.1">
    <property type="nucleotide sequence ID" value="NZ_CP092109.1"/>
</dbReference>
<accession>A0ABY5ZNS8</accession>
<name>A0ABY5ZNS8_9BACT</name>
<organism evidence="3 4">
    <name type="scientific">Geoalkalibacter halelectricus</name>
    <dbReference type="NCBI Taxonomy" id="2847045"/>
    <lineage>
        <taxon>Bacteria</taxon>
        <taxon>Pseudomonadati</taxon>
        <taxon>Thermodesulfobacteriota</taxon>
        <taxon>Desulfuromonadia</taxon>
        <taxon>Desulfuromonadales</taxon>
        <taxon>Geoalkalibacteraceae</taxon>
        <taxon>Geoalkalibacter</taxon>
    </lineage>
</organism>
<dbReference type="EMBL" id="CP092109">
    <property type="protein sequence ID" value="UWZ80718.1"/>
    <property type="molecule type" value="Genomic_DNA"/>
</dbReference>
<protein>
    <submittedName>
        <fullName evidence="3">Cobalt transporter</fullName>
    </submittedName>
</protein>
<gene>
    <name evidence="3" type="ORF">L9S41_04780</name>
</gene>
<feature type="transmembrane region" description="Helical" evidence="1">
    <location>
        <begin position="60"/>
        <end position="80"/>
    </location>
</feature>
<keyword evidence="1" id="KW-1133">Transmembrane helix</keyword>
<keyword evidence="1" id="KW-0472">Membrane</keyword>
<dbReference type="Proteomes" id="UP001060414">
    <property type="component" value="Chromosome"/>
</dbReference>
<feature type="chain" id="PRO_5045268152" evidence="2">
    <location>
        <begin position="23"/>
        <end position="95"/>
    </location>
</feature>
<keyword evidence="1" id="KW-0812">Transmembrane</keyword>
<proteinExistence type="predicted"/>
<feature type="signal peptide" evidence="2">
    <location>
        <begin position="1"/>
        <end position="22"/>
    </location>
</feature>
<keyword evidence="2" id="KW-0732">Signal</keyword>
<evidence type="ECO:0000313" key="4">
    <source>
        <dbReference type="Proteomes" id="UP001060414"/>
    </source>
</evidence>
<reference evidence="3" key="1">
    <citation type="journal article" date="2022" name="Environ. Microbiol.">
        <title>Geoalkalibacter halelectricus SAP #1 sp. nov. possessing extracellular electron transfer and mineral#reducing capabilities from a haloalkaline environment.</title>
        <authorList>
            <person name="Yadav S."/>
            <person name="Singh R."/>
            <person name="Sundharam S.S."/>
            <person name="Chaudhary S."/>
            <person name="Krishnamurthi S."/>
            <person name="Patil S.A."/>
        </authorList>
    </citation>
    <scope>NUCLEOTIDE SEQUENCE</scope>
    <source>
        <strain evidence="3">SAP-1</strain>
    </source>
</reference>
<sequence>MKKILAALIFFSAVLISTPATAEEEEPRWAGVDETVVEKFARDLGREPRDPLFDTDQGDLLLFFFTLAGATGGFIMGYYWHKVFVAGKQEQPPRT</sequence>
<evidence type="ECO:0000256" key="1">
    <source>
        <dbReference type="SAM" id="Phobius"/>
    </source>
</evidence>
<evidence type="ECO:0000256" key="2">
    <source>
        <dbReference type="SAM" id="SignalP"/>
    </source>
</evidence>
<keyword evidence="4" id="KW-1185">Reference proteome</keyword>
<evidence type="ECO:0000313" key="3">
    <source>
        <dbReference type="EMBL" id="UWZ80718.1"/>
    </source>
</evidence>